<reference evidence="6" key="2">
    <citation type="submission" date="2017-10" db="EMBL/GenBank/DDBJ databases">
        <title>Ladona fulva Genome sequencing and assembly.</title>
        <authorList>
            <person name="Murali S."/>
            <person name="Richards S."/>
            <person name="Bandaranaike D."/>
            <person name="Bellair M."/>
            <person name="Blankenburg K."/>
            <person name="Chao H."/>
            <person name="Dinh H."/>
            <person name="Doddapaneni H."/>
            <person name="Dugan-Rocha S."/>
            <person name="Elkadiri S."/>
            <person name="Gnanaolivu R."/>
            <person name="Hernandez B."/>
            <person name="Skinner E."/>
            <person name="Javaid M."/>
            <person name="Lee S."/>
            <person name="Li M."/>
            <person name="Ming W."/>
            <person name="Munidasa M."/>
            <person name="Muniz J."/>
            <person name="Nguyen L."/>
            <person name="Hughes D."/>
            <person name="Osuji N."/>
            <person name="Pu L.-L."/>
            <person name="Puazo M."/>
            <person name="Qu C."/>
            <person name="Quiroz J."/>
            <person name="Raj R."/>
            <person name="Weissenberger G."/>
            <person name="Xin Y."/>
            <person name="Zou X."/>
            <person name="Han Y."/>
            <person name="Worley K."/>
            <person name="Muzny D."/>
            <person name="Gibbs R."/>
        </authorList>
    </citation>
    <scope>NUCLEOTIDE SEQUENCE</scope>
    <source>
        <strain evidence="6">Sampled in the wild</strain>
    </source>
</reference>
<dbReference type="Pfam" id="PF12796">
    <property type="entry name" value="Ank_2"/>
    <property type="match status" value="3"/>
</dbReference>
<dbReference type="GO" id="GO:0030165">
    <property type="term" value="F:PDZ domain binding"/>
    <property type="evidence" value="ECO:0007669"/>
    <property type="project" value="TreeGrafter"/>
</dbReference>
<dbReference type="SMART" id="SM00248">
    <property type="entry name" value="ANK"/>
    <property type="match status" value="11"/>
</dbReference>
<dbReference type="EMBL" id="KZ308170">
    <property type="protein sequence ID" value="KAG8223699.1"/>
    <property type="molecule type" value="Genomic_DNA"/>
</dbReference>
<evidence type="ECO:0000313" key="6">
    <source>
        <dbReference type="EMBL" id="KAG8223699.1"/>
    </source>
</evidence>
<feature type="repeat" description="ANK" evidence="1">
    <location>
        <begin position="320"/>
        <end position="352"/>
    </location>
</feature>
<feature type="region of interest" description="Disordered" evidence="2">
    <location>
        <begin position="1434"/>
        <end position="1529"/>
    </location>
</feature>
<organism evidence="6 7">
    <name type="scientific">Ladona fulva</name>
    <name type="common">Scarce chaser dragonfly</name>
    <name type="synonym">Libellula fulva</name>
    <dbReference type="NCBI Taxonomy" id="123851"/>
    <lineage>
        <taxon>Eukaryota</taxon>
        <taxon>Metazoa</taxon>
        <taxon>Ecdysozoa</taxon>
        <taxon>Arthropoda</taxon>
        <taxon>Hexapoda</taxon>
        <taxon>Insecta</taxon>
        <taxon>Pterygota</taxon>
        <taxon>Palaeoptera</taxon>
        <taxon>Odonata</taxon>
        <taxon>Epiprocta</taxon>
        <taxon>Anisoptera</taxon>
        <taxon>Libelluloidea</taxon>
        <taxon>Libellulidae</taxon>
        <taxon>Ladona</taxon>
    </lineage>
</organism>
<keyword evidence="3" id="KW-0472">Membrane</keyword>
<accession>A0A8K0NXS1</accession>
<proteinExistence type="predicted"/>
<evidence type="ECO:0000259" key="4">
    <source>
        <dbReference type="Pfam" id="PF07693"/>
    </source>
</evidence>
<comment type="caution">
    <text evidence="6">The sequence shown here is derived from an EMBL/GenBank/DDBJ whole genome shotgun (WGS) entry which is preliminary data.</text>
</comment>
<keyword evidence="1" id="KW-0040">ANK repeat</keyword>
<dbReference type="GO" id="GO:0019887">
    <property type="term" value="F:protein kinase regulator activity"/>
    <property type="evidence" value="ECO:0007669"/>
    <property type="project" value="TreeGrafter"/>
</dbReference>
<feature type="repeat" description="ANK" evidence="1">
    <location>
        <begin position="254"/>
        <end position="286"/>
    </location>
</feature>
<feature type="compositionally biased region" description="Acidic residues" evidence="2">
    <location>
        <begin position="1572"/>
        <end position="1583"/>
    </location>
</feature>
<feature type="compositionally biased region" description="Basic and acidic residues" evidence="2">
    <location>
        <begin position="1497"/>
        <end position="1515"/>
    </location>
</feature>
<evidence type="ECO:0000256" key="1">
    <source>
        <dbReference type="PROSITE-ProRule" id="PRU00023"/>
    </source>
</evidence>
<feature type="domain" description="KAP NTPase" evidence="4">
    <location>
        <begin position="492"/>
        <end position="809"/>
    </location>
</feature>
<evidence type="ECO:0000313" key="7">
    <source>
        <dbReference type="Proteomes" id="UP000792457"/>
    </source>
</evidence>
<keyword evidence="7" id="KW-1185">Reference proteome</keyword>
<evidence type="ECO:0000259" key="5">
    <source>
        <dbReference type="Pfam" id="PF23307"/>
    </source>
</evidence>
<dbReference type="InterPro" id="IPR036770">
    <property type="entry name" value="Ankyrin_rpt-contain_sf"/>
</dbReference>
<feature type="repeat" description="ANK" evidence="1">
    <location>
        <begin position="89"/>
        <end position="121"/>
    </location>
</feature>
<feature type="region of interest" description="Disordered" evidence="2">
    <location>
        <begin position="1572"/>
        <end position="1648"/>
    </location>
</feature>
<name>A0A8K0NXS1_LADFU</name>
<feature type="domain" description="KAP NTPase" evidence="4">
    <location>
        <begin position="899"/>
        <end position="1041"/>
    </location>
</feature>
<gene>
    <name evidence="6" type="ORF">J437_LFUL004064</name>
</gene>
<feature type="repeat" description="ANK" evidence="1">
    <location>
        <begin position="386"/>
        <end position="418"/>
    </location>
</feature>
<feature type="transmembrane region" description="Helical" evidence="3">
    <location>
        <begin position="575"/>
        <end position="598"/>
    </location>
</feature>
<dbReference type="Proteomes" id="UP000792457">
    <property type="component" value="Unassembled WGS sequence"/>
</dbReference>
<dbReference type="Pfam" id="PF13637">
    <property type="entry name" value="Ank_4"/>
    <property type="match status" value="1"/>
</dbReference>
<keyword evidence="3" id="KW-0812">Transmembrane</keyword>
<reference evidence="6" key="1">
    <citation type="submission" date="2013-04" db="EMBL/GenBank/DDBJ databases">
        <authorList>
            <person name="Qu J."/>
            <person name="Murali S.C."/>
            <person name="Bandaranaike D."/>
            <person name="Bellair M."/>
            <person name="Blankenburg K."/>
            <person name="Chao H."/>
            <person name="Dinh H."/>
            <person name="Doddapaneni H."/>
            <person name="Downs B."/>
            <person name="Dugan-Rocha S."/>
            <person name="Elkadiri S."/>
            <person name="Gnanaolivu R.D."/>
            <person name="Hernandez B."/>
            <person name="Javaid M."/>
            <person name="Jayaseelan J.C."/>
            <person name="Lee S."/>
            <person name="Li M."/>
            <person name="Ming W."/>
            <person name="Munidasa M."/>
            <person name="Muniz J."/>
            <person name="Nguyen L."/>
            <person name="Ongeri F."/>
            <person name="Osuji N."/>
            <person name="Pu L.-L."/>
            <person name="Puazo M."/>
            <person name="Qu C."/>
            <person name="Quiroz J."/>
            <person name="Raj R."/>
            <person name="Weissenberger G."/>
            <person name="Xin Y."/>
            <person name="Zou X."/>
            <person name="Han Y."/>
            <person name="Richards S."/>
            <person name="Worley K."/>
            <person name="Muzny D."/>
            <person name="Gibbs R."/>
        </authorList>
    </citation>
    <scope>NUCLEOTIDE SEQUENCE</scope>
    <source>
        <strain evidence="6">Sampled in the wild</strain>
    </source>
</reference>
<dbReference type="OrthoDB" id="6084525at2759"/>
<dbReference type="PROSITE" id="PS50088">
    <property type="entry name" value="ANK_REPEAT"/>
    <property type="match status" value="8"/>
</dbReference>
<dbReference type="PROSITE" id="PS50297">
    <property type="entry name" value="ANK_REP_REGION"/>
    <property type="match status" value="6"/>
</dbReference>
<feature type="repeat" description="ANK" evidence="1">
    <location>
        <begin position="155"/>
        <end position="187"/>
    </location>
</feature>
<protein>
    <recommendedName>
        <fullName evidence="8">Kinase D-interacting substrate of 220 kDa</fullName>
    </recommendedName>
</protein>
<evidence type="ECO:0000256" key="2">
    <source>
        <dbReference type="SAM" id="MobiDB-lite"/>
    </source>
</evidence>
<dbReference type="Pfam" id="PF23307">
    <property type="entry name" value="SAM_KIDINS220"/>
    <property type="match status" value="1"/>
</dbReference>
<dbReference type="Pfam" id="PF07693">
    <property type="entry name" value="KAP_NTPase"/>
    <property type="match status" value="2"/>
</dbReference>
<feature type="transmembrane region" description="Helical" evidence="3">
    <location>
        <begin position="546"/>
        <end position="568"/>
    </location>
</feature>
<feature type="repeat" description="ANK" evidence="1">
    <location>
        <begin position="287"/>
        <end position="319"/>
    </location>
</feature>
<feature type="region of interest" description="Disordered" evidence="2">
    <location>
        <begin position="951"/>
        <end position="974"/>
    </location>
</feature>
<dbReference type="PANTHER" id="PTHR24116:SF0">
    <property type="entry name" value="KINASE D-INTERACTING SUBSTRATE OF 220 KDA"/>
    <property type="match status" value="1"/>
</dbReference>
<dbReference type="InterPro" id="IPR057092">
    <property type="entry name" value="SAM_KIDINS220"/>
</dbReference>
<feature type="repeat" description="ANK" evidence="1">
    <location>
        <begin position="221"/>
        <end position="253"/>
    </location>
</feature>
<dbReference type="PANTHER" id="PTHR24116">
    <property type="entry name" value="KINASE D-INTERACTING SUBSTRATE OF 220 KDA"/>
    <property type="match status" value="1"/>
</dbReference>
<dbReference type="InterPro" id="IPR052771">
    <property type="entry name" value="Neurotrophin_sig_adaptor"/>
</dbReference>
<feature type="transmembrane region" description="Helical" evidence="3">
    <location>
        <begin position="690"/>
        <end position="711"/>
    </location>
</feature>
<dbReference type="Gene3D" id="1.25.40.20">
    <property type="entry name" value="Ankyrin repeat-containing domain"/>
    <property type="match status" value="3"/>
</dbReference>
<feature type="repeat" description="ANK" evidence="1">
    <location>
        <begin position="122"/>
        <end position="154"/>
    </location>
</feature>
<feature type="compositionally biased region" description="Polar residues" evidence="2">
    <location>
        <begin position="1516"/>
        <end position="1528"/>
    </location>
</feature>
<feature type="compositionally biased region" description="Acidic residues" evidence="2">
    <location>
        <begin position="1606"/>
        <end position="1618"/>
    </location>
</feature>
<dbReference type="InterPro" id="IPR011646">
    <property type="entry name" value="KAP_P-loop"/>
</dbReference>
<feature type="domain" description="Kinase D-interacting substrate of 220 kDa-like SAM" evidence="5">
    <location>
        <begin position="1264"/>
        <end position="1344"/>
    </location>
</feature>
<dbReference type="SUPFAM" id="SSF48403">
    <property type="entry name" value="Ankyrin repeat"/>
    <property type="match status" value="1"/>
</dbReference>
<sequence length="1648" mass="181182">MLTTLAFQNALCSSASVQEESLGTGIGTRARKFSFSLMWRGSQTTLHRSESMASISFRSLVTFVQEDNLEGLQNFLESKRVAVDDRDENGTTALMVAATKGKLTFARELINHGADVNLEDGDNWTALLCASKEGHTEIVSLLLDQGASVEHRDMGGWTALMWACYKGRTDTAHLLLEKGADVTAHGNYHIPSLLWAAGRGHTQIVTDLLAHGAKPNVADKYGTSALVWACRKGHTEIVEALLKAGANVDTAGMYSWTPLLVATIGGYSDIVHRLLEHRPNTNAVDKDGCTALTHACRDGHMSIVAALLNAGAYINIQDRAGDTNLIHAVKGGHRGVVEALLKKYADVDIPGKDHKTAIYWSVEKNNPAMLRILLTANPDLEIATKDGDTPLLRAVRVRSIELVQLLLDKKAKVTAADKKGDTALHIAMRARSKGIVEVLLRNPKNSQLLYRPNRASETPYNIDISHQKTILSQIYGARRLNTSEDSEAMLGYDLYSSALADILSEPSLSLPITVGLYARWGSGKSFLLGKLREEMNNFARQWMDPVFQFSSLLFLAVCHVAMVGGAITGLAFRSWIAGVATGGGIITVTYAILLLVWYSSQRYDWYWPYNFNVILTRKLNTLKLVLQIMFCHPPGESWSESLQAQPIRFYFSEQTRVSNTTGGESSIVQMVSSLFDAIEADYGALPTQRLSLVSTMSALGAVIAIAILANLGTWGRMAKALIFPHRRHLQRALVAANRGSSSGESPSLKSGGFLHALRAEVATMTEMVRCLDGFCGQQQSRLVAVVDGLDACEQDKVLLVMDAVQVLLSQAETRQTMSPSSVTNASNGGNNQAALSSLSAPFIIILAIDPHVISRALENNLRRYGNEWGPGGGLGGITAGAAGATSLTIGPGNVGLVGGMAYLRNIVHLPFFLQSSGPRRLRAAAALRQHGNRRRNISECLQEEHTLRRLSTESGISHTDRQRLSERSSVPGERLRRKGTIGRLLPSDSICSSLGSNLNRAGGASGPFDLSKVLLADDYFSDVNPRSMRRLMNIVHITGRLLKAFQVEFSWYHLANWVNVTEQWPFRISFLGLHCETHANSYDPETPLKEIYDQLRDQVPVWREICPLVDLDREERKFDVFLSYHKASLHLADLQLFLPFTINLDPYIKKVIREEQQNLEDMGMAPAQPTSVVGNHWPLTAAAHQHQALPTTPWSNKSSLVRRNRNVGGPKTGMLSPANPIMFPPAQQWPQGQVQPSWQYVAPQETFLHPKPTPISSFPPDLMEIRLSSLSVSGVCDLIGRLPDITPSLVPQYQEVAKENNLSGRVLLHCELDELKKVLRMNFGDWELFRILIIALREQECVSVTQADEIGLAAKNVRFASSRAHQREDFNASYSQLTNRSASDTRSFQSVPSVAENVPMLSVTLSSSDHSTSNIHDISSSVAGDAHVHQPLPANQVHGEIDQVITSPVKRTPSVDSTRVSPAIHTPQESGWESQAKDLHVSQSFPVSSKGPYPVLNKDDSEVDSKNNKLTEQRTKTGNYPHTSSSPVAVSGVMSPPQMWMSKQQNQLEKEVMMEEEMICEALQAVNEDALTEVDEENTDEESSINLNEEDGRREQSINIMAGGSNEDEVESGGEESPEVSGMRGARQRRGKFSRFKQHNGELSEGES</sequence>
<dbReference type="InterPro" id="IPR002110">
    <property type="entry name" value="Ankyrin_rpt"/>
</dbReference>
<feature type="compositionally biased region" description="Basic residues" evidence="2">
    <location>
        <begin position="1626"/>
        <end position="1638"/>
    </location>
</feature>
<keyword evidence="3" id="KW-1133">Transmembrane helix</keyword>
<evidence type="ECO:0008006" key="8">
    <source>
        <dbReference type="Google" id="ProtNLM"/>
    </source>
</evidence>
<evidence type="ECO:0000256" key="3">
    <source>
        <dbReference type="SAM" id="Phobius"/>
    </source>
</evidence>